<organism evidence="3">
    <name type="scientific">Pseudoalteromonas translucida KMM 520</name>
    <dbReference type="NCBI Taxonomy" id="1315283"/>
    <lineage>
        <taxon>Bacteria</taxon>
        <taxon>Pseudomonadati</taxon>
        <taxon>Pseudomonadota</taxon>
        <taxon>Gammaproteobacteria</taxon>
        <taxon>Alteromonadales</taxon>
        <taxon>Pseudoalteromonadaceae</taxon>
        <taxon>Pseudoalteromonas</taxon>
    </lineage>
</organism>
<dbReference type="PATRIC" id="fig|1315283.4.peg.53"/>
<dbReference type="Proteomes" id="UP000065261">
    <property type="component" value="Chromosome I"/>
</dbReference>
<evidence type="ECO:0000256" key="1">
    <source>
        <dbReference type="SAM" id="Coils"/>
    </source>
</evidence>
<proteinExistence type="predicted"/>
<keyword evidence="1" id="KW-0175">Coiled coil</keyword>
<dbReference type="EMBL" id="CP011034">
    <property type="protein sequence ID" value="ALS31460.1"/>
    <property type="molecule type" value="Genomic_DNA"/>
</dbReference>
<dbReference type="AlphaFoldDB" id="A0A0U2MLR9"/>
<evidence type="ECO:0000256" key="2">
    <source>
        <dbReference type="SAM" id="SignalP"/>
    </source>
</evidence>
<accession>A0A0U2MLR9</accession>
<protein>
    <recommendedName>
        <fullName evidence="5">RNA binding protein</fullName>
    </recommendedName>
</protein>
<dbReference type="RefSeq" id="WP_058372262.1">
    <property type="nucleotide sequence ID" value="NZ_CP011034.1"/>
</dbReference>
<feature type="chain" id="PRO_5006831346" description="RNA binding protein" evidence="2">
    <location>
        <begin position="20"/>
        <end position="162"/>
    </location>
</feature>
<evidence type="ECO:0000313" key="4">
    <source>
        <dbReference type="Proteomes" id="UP000065261"/>
    </source>
</evidence>
<gene>
    <name evidence="3" type="ORF">PTRA_a0065</name>
</gene>
<name>A0A0U2MLR9_9GAMM</name>
<keyword evidence="2" id="KW-0732">Signal</keyword>
<feature type="coiled-coil region" evidence="1">
    <location>
        <begin position="78"/>
        <end position="161"/>
    </location>
</feature>
<dbReference type="OrthoDB" id="6306890at2"/>
<evidence type="ECO:0000313" key="3">
    <source>
        <dbReference type="EMBL" id="ALS31460.1"/>
    </source>
</evidence>
<reference evidence="3 4" key="1">
    <citation type="submission" date="2015-03" db="EMBL/GenBank/DDBJ databases">
        <authorList>
            <person name="Murphy D."/>
        </authorList>
    </citation>
    <scope>NUCLEOTIDE SEQUENCE [LARGE SCALE GENOMIC DNA]</scope>
    <source>
        <strain evidence="3 4">KMM 520</strain>
    </source>
</reference>
<sequence>MIRVILLSICLTAPTFSLAENITVYKCVIKGVPTFSQLPCALNAQAITLKNVNVTKAYSNTPANSKITDTSVDDYLKTQQINRDIKRYKLAIKQYQQQYTEKKQQIDYMTQDKANRLGASSIANAIATKTSALKQSYDALIGQAQQQIEALNQQKEQLSQQP</sequence>
<feature type="signal peptide" evidence="2">
    <location>
        <begin position="1"/>
        <end position="19"/>
    </location>
</feature>
<evidence type="ECO:0008006" key="5">
    <source>
        <dbReference type="Google" id="ProtNLM"/>
    </source>
</evidence>
<dbReference type="KEGG" id="ptn:PTRA_a0065"/>